<accession>B9SR28</accession>
<dbReference type="EMBL" id="EQ974093">
    <property type="protein sequence ID" value="EEF33930.1"/>
    <property type="molecule type" value="Genomic_DNA"/>
</dbReference>
<dbReference type="Proteomes" id="UP000008311">
    <property type="component" value="Unassembled WGS sequence"/>
</dbReference>
<evidence type="ECO:0000313" key="1">
    <source>
        <dbReference type="EMBL" id="EEF33930.1"/>
    </source>
</evidence>
<name>B9SR28_RICCO</name>
<sequence>MAKPINTVTPKSFLNILYSGLSDPSPDFKPSGLMPNFTDMKKPPVVELMVKYVHDMGTIKLVICQAVKAKQLNRQLIMEQRYKALWFPRMIQFPT</sequence>
<proteinExistence type="predicted"/>
<evidence type="ECO:0000313" key="2">
    <source>
        <dbReference type="Proteomes" id="UP000008311"/>
    </source>
</evidence>
<dbReference type="AlphaFoldDB" id="B9SR28"/>
<reference evidence="2" key="1">
    <citation type="journal article" date="2010" name="Nat. Biotechnol.">
        <title>Draft genome sequence of the oilseed species Ricinus communis.</title>
        <authorList>
            <person name="Chan A.P."/>
            <person name="Crabtree J."/>
            <person name="Zhao Q."/>
            <person name="Lorenzi H."/>
            <person name="Orvis J."/>
            <person name="Puiu D."/>
            <person name="Melake-Berhan A."/>
            <person name="Jones K.M."/>
            <person name="Redman J."/>
            <person name="Chen G."/>
            <person name="Cahoon E.B."/>
            <person name="Gedil M."/>
            <person name="Stanke M."/>
            <person name="Haas B.J."/>
            <person name="Wortman J.R."/>
            <person name="Fraser-Liggett C.M."/>
            <person name="Ravel J."/>
            <person name="Rabinowicz P.D."/>
        </authorList>
    </citation>
    <scope>NUCLEOTIDE SEQUENCE [LARGE SCALE GENOMIC DNA]</scope>
    <source>
        <strain evidence="2">cv. Hale</strain>
    </source>
</reference>
<dbReference type="InParanoid" id="B9SR28"/>
<protein>
    <submittedName>
        <fullName evidence="1">Uncharacterized protein</fullName>
    </submittedName>
</protein>
<organism evidence="1 2">
    <name type="scientific">Ricinus communis</name>
    <name type="common">Castor bean</name>
    <dbReference type="NCBI Taxonomy" id="3988"/>
    <lineage>
        <taxon>Eukaryota</taxon>
        <taxon>Viridiplantae</taxon>
        <taxon>Streptophyta</taxon>
        <taxon>Embryophyta</taxon>
        <taxon>Tracheophyta</taxon>
        <taxon>Spermatophyta</taxon>
        <taxon>Magnoliopsida</taxon>
        <taxon>eudicotyledons</taxon>
        <taxon>Gunneridae</taxon>
        <taxon>Pentapetalae</taxon>
        <taxon>rosids</taxon>
        <taxon>fabids</taxon>
        <taxon>Malpighiales</taxon>
        <taxon>Euphorbiaceae</taxon>
        <taxon>Acalyphoideae</taxon>
        <taxon>Acalypheae</taxon>
        <taxon>Ricinus</taxon>
    </lineage>
</organism>
<keyword evidence="2" id="KW-1185">Reference proteome</keyword>
<gene>
    <name evidence="1" type="ORF">RCOM_0465030</name>
</gene>